<name>A0A1Q6F3C1_9BACT</name>
<proteinExistence type="predicted"/>
<reference evidence="2 3" key="1">
    <citation type="journal article" date="2016" name="Nat. Biotechnol.">
        <title>Measurement of bacterial replication rates in microbial communities.</title>
        <authorList>
            <person name="Brown C.T."/>
            <person name="Olm M.R."/>
            <person name="Thomas B.C."/>
            <person name="Banfield J.F."/>
        </authorList>
    </citation>
    <scope>NUCLEOTIDE SEQUENCE [LARGE SCALE GENOMIC DNA]</scope>
    <source>
        <strain evidence="2">CAG:67_53_122</strain>
    </source>
</reference>
<dbReference type="RefSeq" id="WP_022459634.1">
    <property type="nucleotide sequence ID" value="NZ_BAAFLA010000008.1"/>
</dbReference>
<feature type="region of interest" description="Disordered" evidence="1">
    <location>
        <begin position="113"/>
        <end position="143"/>
    </location>
</feature>
<gene>
    <name evidence="2" type="ORF">BHV66_09565</name>
</gene>
<dbReference type="AlphaFoldDB" id="A0A1Q6F3C1"/>
<evidence type="ECO:0000313" key="2">
    <source>
        <dbReference type="EMBL" id="OKY93308.1"/>
    </source>
</evidence>
<accession>A0A1Q6F3C1</accession>
<evidence type="ECO:0000313" key="3">
    <source>
        <dbReference type="Proteomes" id="UP000187417"/>
    </source>
</evidence>
<organism evidence="2 3">
    <name type="scientific">Alistipes putredinis</name>
    <dbReference type="NCBI Taxonomy" id="28117"/>
    <lineage>
        <taxon>Bacteria</taxon>
        <taxon>Pseudomonadati</taxon>
        <taxon>Bacteroidota</taxon>
        <taxon>Bacteroidia</taxon>
        <taxon>Bacteroidales</taxon>
        <taxon>Rikenellaceae</taxon>
        <taxon>Alistipes</taxon>
    </lineage>
</organism>
<dbReference type="EMBL" id="MNQH01000039">
    <property type="protein sequence ID" value="OKY93308.1"/>
    <property type="molecule type" value="Genomic_DNA"/>
</dbReference>
<evidence type="ECO:0000256" key="1">
    <source>
        <dbReference type="SAM" id="MobiDB-lite"/>
    </source>
</evidence>
<dbReference type="Proteomes" id="UP000187417">
    <property type="component" value="Unassembled WGS sequence"/>
</dbReference>
<dbReference type="STRING" id="28117.BHV66_09565"/>
<protein>
    <submittedName>
        <fullName evidence="2">DUF1320 domain-containing protein</fullName>
    </submittedName>
</protein>
<comment type="caution">
    <text evidence="2">The sequence shown here is derived from an EMBL/GenBank/DDBJ whole genome shotgun (WGS) entry which is preliminary data.</text>
</comment>
<sequence length="143" mass="16040">MAFLTPEELQTHLYKENIETIAREDDAIVAAAIDAAIEEASGYLGAYDRKKIFGTEGDERNALLLIFVKDIAVWHFINLCNAGTDLQLRQDRYERAVAWLKSVQRSEIKPNLPVMEDADGDGKPDPAAGEYIFGSNPKRSQHF</sequence>